<accession>A0A0A1UC22</accession>
<reference evidence="5 6" key="1">
    <citation type="submission" date="2012-10" db="EMBL/GenBank/DDBJ databases">
        <authorList>
            <person name="Zafar N."/>
            <person name="Inman J."/>
            <person name="Hall N."/>
            <person name="Lorenzi H."/>
            <person name="Caler E."/>
        </authorList>
    </citation>
    <scope>NUCLEOTIDE SEQUENCE [LARGE SCALE GENOMIC DNA]</scope>
    <source>
        <strain evidence="5 6">IP1</strain>
    </source>
</reference>
<dbReference type="VEuPathDB" id="AmoebaDB:EIN_372080"/>
<keyword evidence="2" id="KW-0694">RNA-binding</keyword>
<dbReference type="GO" id="GO:0071204">
    <property type="term" value="C:histone pre-mRNA 3'end processing complex"/>
    <property type="evidence" value="ECO:0007669"/>
    <property type="project" value="TreeGrafter"/>
</dbReference>
<keyword evidence="6" id="KW-1185">Reference proteome</keyword>
<evidence type="ECO:0000259" key="4">
    <source>
        <dbReference type="Pfam" id="PF15247"/>
    </source>
</evidence>
<dbReference type="FunFam" id="1.10.8.1120:FF:000001">
    <property type="entry name" value="Histone RNA hairpin-binding protein-like"/>
    <property type="match status" value="1"/>
</dbReference>
<proteinExistence type="inferred from homology"/>
<feature type="region of interest" description="Disordered" evidence="3">
    <location>
        <begin position="1"/>
        <end position="28"/>
    </location>
</feature>
<evidence type="ECO:0000313" key="5">
    <source>
        <dbReference type="EMBL" id="ELP92786.1"/>
    </source>
</evidence>
<feature type="domain" description="Histone RNA hairpin-binding protein RNA-binding" evidence="4">
    <location>
        <begin position="117"/>
        <end position="184"/>
    </location>
</feature>
<evidence type="ECO:0000313" key="6">
    <source>
        <dbReference type="Proteomes" id="UP000014680"/>
    </source>
</evidence>
<evidence type="ECO:0000256" key="3">
    <source>
        <dbReference type="SAM" id="MobiDB-lite"/>
    </source>
</evidence>
<dbReference type="GO" id="GO:0005737">
    <property type="term" value="C:cytoplasm"/>
    <property type="evidence" value="ECO:0007669"/>
    <property type="project" value="TreeGrafter"/>
</dbReference>
<dbReference type="InterPro" id="IPR038294">
    <property type="entry name" value="SLBP_RNA_bind_sf"/>
</dbReference>
<dbReference type="EMBL" id="KB206332">
    <property type="protein sequence ID" value="ELP92786.1"/>
    <property type="molecule type" value="Genomic_DNA"/>
</dbReference>
<sequence length="224" mass="26117">MESSIPRASLKMDSKPFTPKNKPKKSLRPVASAETIEAFVKTEVHLTPVKLIYSQNYLSLFKDKNKNLPEGIKSGTFSGIFKVCVTPQEDCKKNMERRLPSELYVPRTSHSPEIVDEDKREKARDKQISFGKMTTEYVNYINIIPKNKRRITDPETPNVGMKASKRRWDQVVRRWRRALHAFDDVHEENQVELARALAMRLENEHDPKRTAYLFRDSTNLVRDE</sequence>
<dbReference type="InterPro" id="IPR029344">
    <property type="entry name" value="SLBP_RNA_bind"/>
</dbReference>
<dbReference type="RefSeq" id="XP_004259557.1">
    <property type="nucleotide sequence ID" value="XM_004259509.1"/>
</dbReference>
<organism evidence="5 6">
    <name type="scientific">Entamoeba invadens IP1</name>
    <dbReference type="NCBI Taxonomy" id="370355"/>
    <lineage>
        <taxon>Eukaryota</taxon>
        <taxon>Amoebozoa</taxon>
        <taxon>Evosea</taxon>
        <taxon>Archamoebae</taxon>
        <taxon>Mastigamoebida</taxon>
        <taxon>Entamoebidae</taxon>
        <taxon>Entamoeba</taxon>
    </lineage>
</organism>
<gene>
    <name evidence="5" type="ORF">EIN_372080</name>
</gene>
<dbReference type="GeneID" id="14891705"/>
<evidence type="ECO:0000256" key="1">
    <source>
        <dbReference type="ARBA" id="ARBA00006151"/>
    </source>
</evidence>
<dbReference type="Proteomes" id="UP000014680">
    <property type="component" value="Unassembled WGS sequence"/>
</dbReference>
<name>A0A0A1UC22_ENTIV</name>
<dbReference type="KEGG" id="eiv:EIN_372080"/>
<dbReference type="GO" id="GO:0071207">
    <property type="term" value="F:histone pre-mRNA stem-loop binding"/>
    <property type="evidence" value="ECO:0007669"/>
    <property type="project" value="TreeGrafter"/>
</dbReference>
<dbReference type="PANTHER" id="PTHR17408">
    <property type="entry name" value="HISTONE RNA HAIRPIN-BINDING PROTEIN"/>
    <property type="match status" value="1"/>
</dbReference>
<dbReference type="GO" id="GO:0006398">
    <property type="term" value="P:mRNA 3'-end processing by stem-loop binding and cleavage"/>
    <property type="evidence" value="ECO:0007669"/>
    <property type="project" value="TreeGrafter"/>
</dbReference>
<dbReference type="Gene3D" id="1.10.8.1120">
    <property type="entry name" value="Histone RNA hairpin-binding protein RNA-binding domain"/>
    <property type="match status" value="1"/>
</dbReference>
<dbReference type="InterPro" id="IPR026502">
    <property type="entry name" value="SLBP1/SLBP2"/>
</dbReference>
<protein>
    <recommendedName>
        <fullName evidence="4">Histone RNA hairpin-binding protein RNA-binding domain-containing protein</fullName>
    </recommendedName>
</protein>
<dbReference type="AlphaFoldDB" id="A0A0A1UC22"/>
<dbReference type="GO" id="GO:0051028">
    <property type="term" value="P:mRNA transport"/>
    <property type="evidence" value="ECO:0007669"/>
    <property type="project" value="TreeGrafter"/>
</dbReference>
<dbReference type="PANTHER" id="PTHR17408:SF0">
    <property type="entry name" value="HISTONE RNA HAIRPIN-BINDING PROTEIN"/>
    <property type="match status" value="1"/>
</dbReference>
<dbReference type="Pfam" id="PF15247">
    <property type="entry name" value="SLBP_RNA_bind"/>
    <property type="match status" value="1"/>
</dbReference>
<evidence type="ECO:0000256" key="2">
    <source>
        <dbReference type="ARBA" id="ARBA00022884"/>
    </source>
</evidence>
<dbReference type="OrthoDB" id="265795at2759"/>
<dbReference type="GO" id="GO:0003729">
    <property type="term" value="F:mRNA binding"/>
    <property type="evidence" value="ECO:0007669"/>
    <property type="project" value="InterPro"/>
</dbReference>
<comment type="similarity">
    <text evidence="1">Belongs to the SLBP family.</text>
</comment>
<dbReference type="OMA" id="DVHHENQ"/>